<evidence type="ECO:0000256" key="3">
    <source>
        <dbReference type="ARBA" id="ARBA00022679"/>
    </source>
</evidence>
<comment type="cofactor">
    <cofactor evidence="1 6">
        <name>(R)-lipoate</name>
        <dbReference type="ChEBI" id="CHEBI:83088"/>
    </cofactor>
</comment>
<dbReference type="InterPro" id="IPR050743">
    <property type="entry name" value="2-oxoacid_DH_E2_comp"/>
</dbReference>
<dbReference type="GO" id="GO:0031405">
    <property type="term" value="F:lipoic acid binding"/>
    <property type="evidence" value="ECO:0007669"/>
    <property type="project" value="TreeGrafter"/>
</dbReference>
<feature type="domain" description="Peripheral subunit-binding (PSBD)" evidence="8">
    <location>
        <begin position="127"/>
        <end position="165"/>
    </location>
</feature>
<dbReference type="PROSITE" id="PS51826">
    <property type="entry name" value="PSBD"/>
    <property type="match status" value="1"/>
</dbReference>
<dbReference type="Proteomes" id="UP000273307">
    <property type="component" value="Unassembled WGS sequence"/>
</dbReference>
<dbReference type="OrthoDB" id="9805770at2"/>
<evidence type="ECO:0000259" key="8">
    <source>
        <dbReference type="PROSITE" id="PS51826"/>
    </source>
</evidence>
<keyword evidence="5 6" id="KW-0012">Acyltransferase</keyword>
<dbReference type="PANTHER" id="PTHR43178:SF5">
    <property type="entry name" value="LIPOAMIDE ACYLTRANSFERASE COMPONENT OF BRANCHED-CHAIN ALPHA-KETO ACID DEHYDROGENASE COMPLEX, MITOCHONDRIAL"/>
    <property type="match status" value="1"/>
</dbReference>
<dbReference type="PANTHER" id="PTHR43178">
    <property type="entry name" value="DIHYDROLIPOAMIDE ACETYLTRANSFERASE COMPONENT OF PYRUVATE DEHYDROGENASE COMPLEX"/>
    <property type="match status" value="1"/>
</dbReference>
<feature type="domain" description="Lipoyl-binding" evidence="7">
    <location>
        <begin position="8"/>
        <end position="83"/>
    </location>
</feature>
<protein>
    <recommendedName>
        <fullName evidence="6">Dihydrolipoamide acetyltransferase component of pyruvate dehydrogenase complex</fullName>
        <ecNumber evidence="6">2.3.1.-</ecNumber>
    </recommendedName>
</protein>
<evidence type="ECO:0000256" key="1">
    <source>
        <dbReference type="ARBA" id="ARBA00001938"/>
    </source>
</evidence>
<dbReference type="Pfam" id="PF00198">
    <property type="entry name" value="2-oxoacid_dh"/>
    <property type="match status" value="1"/>
</dbReference>
<dbReference type="InterPro" id="IPR004167">
    <property type="entry name" value="PSBD"/>
</dbReference>
<organism evidence="9 10">
    <name type="scientific">Mycobacterium attenuatum</name>
    <dbReference type="NCBI Taxonomy" id="2341086"/>
    <lineage>
        <taxon>Bacteria</taxon>
        <taxon>Bacillati</taxon>
        <taxon>Actinomycetota</taxon>
        <taxon>Actinomycetes</taxon>
        <taxon>Mycobacteriales</taxon>
        <taxon>Mycobacteriaceae</taxon>
        <taxon>Mycobacterium</taxon>
    </lineage>
</organism>
<dbReference type="SUPFAM" id="SSF52777">
    <property type="entry name" value="CoA-dependent acyltransferases"/>
    <property type="match status" value="1"/>
</dbReference>
<dbReference type="InterPro" id="IPR003016">
    <property type="entry name" value="2-oxoA_DH_lipoyl-BS"/>
</dbReference>
<dbReference type="Gene3D" id="2.40.50.100">
    <property type="match status" value="1"/>
</dbReference>
<dbReference type="PROSITE" id="PS00189">
    <property type="entry name" value="LIPOYL"/>
    <property type="match status" value="1"/>
</dbReference>
<comment type="similarity">
    <text evidence="2 6">Belongs to the 2-oxoacid dehydrogenase family.</text>
</comment>
<evidence type="ECO:0000313" key="9">
    <source>
        <dbReference type="EMBL" id="VBA40911.1"/>
    </source>
</evidence>
<dbReference type="InterPro" id="IPR000089">
    <property type="entry name" value="Biotin_lipoyl"/>
</dbReference>
<evidence type="ECO:0000256" key="5">
    <source>
        <dbReference type="ARBA" id="ARBA00023315"/>
    </source>
</evidence>
<evidence type="ECO:0000256" key="2">
    <source>
        <dbReference type="ARBA" id="ARBA00007317"/>
    </source>
</evidence>
<evidence type="ECO:0000259" key="7">
    <source>
        <dbReference type="PROSITE" id="PS50968"/>
    </source>
</evidence>
<sequence length="401" mass="42321">MNSQPQRIKDFLVPDLGEGLDEVTVTCWNVVVGDDVELNQTLCSVESAKAQVEIPSPYTGRVVEIGGSEGDVLEVGALLVRIDTAPDRAMAAALAGDGQATAPTLVGYGADPDLDSSRRIPGHSRPRAVPSARKLAKELGVDLAALRPEADSGRVITRSDVLAAAQPPARDTDVQPVRGVQARMAERMTLSHREIPDALASVQVDCGSLLRLSDMLSAHAGANVTPFALTLRFVVIALTHHTILNSTWVDSARGPQLHLHRRVHVGFAVATDRGLLVPVLTDAQALTTRGLACRTAELISRAREGTLTPSELGGSTFTVSNFGALGVDDGVPVINHPEAAILGMGAIKARPVAVGDEIVARPTMTLTCVFDHRVADGAQVARFLCELRDLIESPAAALLDL</sequence>
<keyword evidence="3 6" id="KW-0808">Transferase</keyword>
<gene>
    <name evidence="9" type="primary">bkdC</name>
    <name evidence="9" type="ORF">LAUMK136_03761</name>
</gene>
<evidence type="ECO:0000256" key="6">
    <source>
        <dbReference type="RuleBase" id="RU003423"/>
    </source>
</evidence>
<keyword evidence="4 6" id="KW-0450">Lipoyl</keyword>
<accession>A0A498Q6H0</accession>
<evidence type="ECO:0000256" key="4">
    <source>
        <dbReference type="ARBA" id="ARBA00022823"/>
    </source>
</evidence>
<proteinExistence type="inferred from homology"/>
<dbReference type="CDD" id="cd06849">
    <property type="entry name" value="lipoyl_domain"/>
    <property type="match status" value="1"/>
</dbReference>
<dbReference type="AlphaFoldDB" id="A0A498Q6H0"/>
<dbReference type="Pfam" id="PF02817">
    <property type="entry name" value="E3_binding"/>
    <property type="match status" value="1"/>
</dbReference>
<dbReference type="Pfam" id="PF00364">
    <property type="entry name" value="Biotin_lipoyl"/>
    <property type="match status" value="1"/>
</dbReference>
<dbReference type="InterPro" id="IPR011053">
    <property type="entry name" value="Single_hybrid_motif"/>
</dbReference>
<dbReference type="GO" id="GO:0005737">
    <property type="term" value="C:cytoplasm"/>
    <property type="evidence" value="ECO:0007669"/>
    <property type="project" value="TreeGrafter"/>
</dbReference>
<dbReference type="Gene3D" id="4.10.320.10">
    <property type="entry name" value="E3-binding domain"/>
    <property type="match status" value="1"/>
</dbReference>
<dbReference type="RefSeq" id="WP_122497374.1">
    <property type="nucleotide sequence ID" value="NZ_UPHP01000102.1"/>
</dbReference>
<dbReference type="InterPro" id="IPR036625">
    <property type="entry name" value="E3-bd_dom_sf"/>
</dbReference>
<reference evidence="9 10" key="1">
    <citation type="submission" date="2018-09" db="EMBL/GenBank/DDBJ databases">
        <authorList>
            <person name="Tagini F."/>
        </authorList>
    </citation>
    <scope>NUCLEOTIDE SEQUENCE [LARGE SCALE GENOMIC DNA]</scope>
    <source>
        <strain evidence="9 10">MK136</strain>
    </source>
</reference>
<dbReference type="SUPFAM" id="SSF51230">
    <property type="entry name" value="Single hybrid motif"/>
    <property type="match status" value="1"/>
</dbReference>
<evidence type="ECO:0000313" key="10">
    <source>
        <dbReference type="Proteomes" id="UP000273307"/>
    </source>
</evidence>
<dbReference type="Gene3D" id="3.30.559.10">
    <property type="entry name" value="Chloramphenicol acetyltransferase-like domain"/>
    <property type="match status" value="1"/>
</dbReference>
<keyword evidence="10" id="KW-1185">Reference proteome</keyword>
<dbReference type="EMBL" id="UPHP01000102">
    <property type="protein sequence ID" value="VBA40911.1"/>
    <property type="molecule type" value="Genomic_DNA"/>
</dbReference>
<dbReference type="InterPro" id="IPR023213">
    <property type="entry name" value="CAT-like_dom_sf"/>
</dbReference>
<dbReference type="SUPFAM" id="SSF47005">
    <property type="entry name" value="Peripheral subunit-binding domain of 2-oxo acid dehydrogenase complex"/>
    <property type="match status" value="1"/>
</dbReference>
<dbReference type="GO" id="GO:0016407">
    <property type="term" value="F:acetyltransferase activity"/>
    <property type="evidence" value="ECO:0007669"/>
    <property type="project" value="TreeGrafter"/>
</dbReference>
<name>A0A498Q6H0_9MYCO</name>
<dbReference type="InterPro" id="IPR001078">
    <property type="entry name" value="2-oxoacid_DH_actylTfrase"/>
</dbReference>
<dbReference type="PROSITE" id="PS50968">
    <property type="entry name" value="BIOTINYL_LIPOYL"/>
    <property type="match status" value="1"/>
</dbReference>
<dbReference type="EC" id="2.3.1.-" evidence="6"/>